<dbReference type="Pfam" id="PF14420">
    <property type="entry name" value="Clr5"/>
    <property type="match status" value="1"/>
</dbReference>
<dbReference type="SMART" id="SM00248">
    <property type="entry name" value="ANK"/>
    <property type="match status" value="8"/>
</dbReference>
<dbReference type="InterPro" id="IPR002110">
    <property type="entry name" value="Ankyrin_rpt"/>
</dbReference>
<accession>A0A553I9V9</accession>
<dbReference type="PANTHER" id="PTHR24198">
    <property type="entry name" value="ANKYRIN REPEAT AND PROTEIN KINASE DOMAIN-CONTAINING PROTEIN"/>
    <property type="match status" value="1"/>
</dbReference>
<keyword evidence="1" id="KW-0677">Repeat</keyword>
<dbReference type="PROSITE" id="PS50297">
    <property type="entry name" value="ANK_REP_REGION"/>
    <property type="match status" value="1"/>
</dbReference>
<evidence type="ECO:0000256" key="2">
    <source>
        <dbReference type="ARBA" id="ARBA00023043"/>
    </source>
</evidence>
<reference evidence="6" key="1">
    <citation type="submission" date="2019-06" db="EMBL/GenBank/DDBJ databases">
        <title>Draft genome sequence of the griseofulvin-producing fungus Xylaria cubensis strain G536.</title>
        <authorList>
            <person name="Mead M.E."/>
            <person name="Raja H.A."/>
            <person name="Steenwyk J.L."/>
            <person name="Knowles S.L."/>
            <person name="Oberlies N.H."/>
            <person name="Rokas A."/>
        </authorList>
    </citation>
    <scope>NUCLEOTIDE SEQUENCE [LARGE SCALE GENOMIC DNA]</scope>
    <source>
        <strain evidence="6">G536</strain>
    </source>
</reference>
<proteinExistence type="predicted"/>
<dbReference type="InterPro" id="IPR025676">
    <property type="entry name" value="Clr5_dom"/>
</dbReference>
<dbReference type="InterPro" id="IPR036770">
    <property type="entry name" value="Ankyrin_rpt-contain_sf"/>
</dbReference>
<name>A0A553I9V9_9PEZI</name>
<keyword evidence="6" id="KW-1185">Reference proteome</keyword>
<organism evidence="5 6">
    <name type="scientific">Xylaria flabelliformis</name>
    <dbReference type="NCBI Taxonomy" id="2512241"/>
    <lineage>
        <taxon>Eukaryota</taxon>
        <taxon>Fungi</taxon>
        <taxon>Dikarya</taxon>
        <taxon>Ascomycota</taxon>
        <taxon>Pezizomycotina</taxon>
        <taxon>Sordariomycetes</taxon>
        <taxon>Xylariomycetidae</taxon>
        <taxon>Xylariales</taxon>
        <taxon>Xylariaceae</taxon>
        <taxon>Xylaria</taxon>
    </lineage>
</organism>
<dbReference type="OrthoDB" id="539213at2759"/>
<keyword evidence="2 3" id="KW-0040">ANK repeat</keyword>
<gene>
    <name evidence="5" type="ORF">FHL15_002278</name>
</gene>
<dbReference type="Gene3D" id="1.25.40.20">
    <property type="entry name" value="Ankyrin repeat-containing domain"/>
    <property type="match status" value="2"/>
</dbReference>
<sequence>MSQDDRSFPTLEIDIWRTHESIFRKIYLEEKKTLKEVKKIMELRYGFPSFSIATYGAKLHSHLNLRKKLKKGDWPVVYQHYQQRQAEGKQSHMYLNNTLIPWGKAWREIRRNRVRFDFEGTIVTPLPRGVMLKTPPPPFPTPTCNPPQSTQLSSPIQGLQMVSSNAHEPAPIALERRQSFNLNVPFPESLGGNILTQSADFYRQLSLICLENTPWVVLKATLLRVSGLTPTTTLRHQFLVHGMEKAWPQSFALTNPNSNELSTQLDPMFTLARVIYLISNNLFSNDRGLQRGIQALFKLLCSRMPQRLVLDLLDSDLLSTDATWEAIARMIKLVERKDFITFMRLGLNRPTRILPYAYVYLSVAVTKKCTDIVRRLIQLGARADEKISEWVFPFFNIRPAIFEAIASQEVECLQLLLEYCDVNAPVLRIAGEELSISSIVLFGMGHCLQASQHDRWQLNHDRASLAILLKHGANVDTPCPKCLCRPPRHPLKTKALPNMEPSLLEHCYFYNKAVYCQLVPFSSRTSQRVYRDEICFAATHGVSALLAYFSSKPSVDDIFLQYVLEEQFFIETSFFDSAVVRALLELDVIINTHSSEEWFTTLLCQVIKHIRLFSLDDNHIFILKSLLCKGALLNSEVLALAVENEGTRILELLLTLGGDFRREGARALGTAASLDNLCAVSWLLQRDVDVNAAIENDAFDTGRTGSDSIIMAIIITGFWDPKVGSRRFANVRMLKYLMHHGAKLWCGSRDSCPFTALRVILQKTHSNPHLFDAVNLILDHNQMLNDLPCFGSFLLEDSLVNFGCCPWTETSPRSKIFELLLKHGAPVYPGTVLARLINLAAPRQLVLNLMNEGADINAYTRSGTEKYNAIQAASKWWDQSLVSILLERGGDINSPAMDPNGQTALQVACSITATSEVDRRAQIAFVEFLLRNNADVNAPPCKGDPYYCWTQGGYTALQLAAANGNLELLSLLLSHKADVNLPSHSLTRCALDCAAEGGRLDALHFLLRAGALSYCIGQSGYEGAIQLADKESFSVVADSLRRHICDNERRFYEQPALAEAHTAAMAERSWTDECFRAHRYLWN</sequence>
<evidence type="ECO:0000259" key="4">
    <source>
        <dbReference type="Pfam" id="PF14420"/>
    </source>
</evidence>
<feature type="repeat" description="ANK" evidence="3">
    <location>
        <begin position="952"/>
        <end position="984"/>
    </location>
</feature>
<evidence type="ECO:0000256" key="3">
    <source>
        <dbReference type="PROSITE-ProRule" id="PRU00023"/>
    </source>
</evidence>
<dbReference type="PROSITE" id="PS50088">
    <property type="entry name" value="ANK_REPEAT"/>
    <property type="match status" value="1"/>
</dbReference>
<comment type="caution">
    <text evidence="5">The sequence shown here is derived from an EMBL/GenBank/DDBJ whole genome shotgun (WGS) entry which is preliminary data.</text>
</comment>
<dbReference type="SUPFAM" id="SSF48403">
    <property type="entry name" value="Ankyrin repeat"/>
    <property type="match status" value="2"/>
</dbReference>
<evidence type="ECO:0000256" key="1">
    <source>
        <dbReference type="ARBA" id="ARBA00022737"/>
    </source>
</evidence>
<dbReference type="STRING" id="2512241.A0A553I9V9"/>
<dbReference type="PANTHER" id="PTHR24198:SF165">
    <property type="entry name" value="ANKYRIN REPEAT-CONTAINING PROTEIN-RELATED"/>
    <property type="match status" value="1"/>
</dbReference>
<evidence type="ECO:0000313" key="6">
    <source>
        <dbReference type="Proteomes" id="UP000319160"/>
    </source>
</evidence>
<dbReference type="Proteomes" id="UP000319160">
    <property type="component" value="Unassembled WGS sequence"/>
</dbReference>
<dbReference type="EMBL" id="VFLP01000008">
    <property type="protein sequence ID" value="TRX96972.1"/>
    <property type="molecule type" value="Genomic_DNA"/>
</dbReference>
<dbReference type="Pfam" id="PF12796">
    <property type="entry name" value="Ank_2"/>
    <property type="match status" value="1"/>
</dbReference>
<dbReference type="AlphaFoldDB" id="A0A553I9V9"/>
<feature type="domain" description="Clr5" evidence="4">
    <location>
        <begin position="15"/>
        <end position="48"/>
    </location>
</feature>
<protein>
    <recommendedName>
        <fullName evidence="4">Clr5 domain-containing protein</fullName>
    </recommendedName>
</protein>
<evidence type="ECO:0000313" key="5">
    <source>
        <dbReference type="EMBL" id="TRX96972.1"/>
    </source>
</evidence>